<comment type="catalytic activity">
    <reaction evidence="6">
        <text>a 2'-deoxyadenosine in DNA + S-adenosyl-L-methionine = an N(6)-methyl-2'-deoxyadenosine in DNA + S-adenosyl-L-homocysteine + H(+)</text>
        <dbReference type="Rhea" id="RHEA:15197"/>
        <dbReference type="Rhea" id="RHEA-COMP:12418"/>
        <dbReference type="Rhea" id="RHEA-COMP:12419"/>
        <dbReference type="ChEBI" id="CHEBI:15378"/>
        <dbReference type="ChEBI" id="CHEBI:57856"/>
        <dbReference type="ChEBI" id="CHEBI:59789"/>
        <dbReference type="ChEBI" id="CHEBI:90615"/>
        <dbReference type="ChEBI" id="CHEBI:90616"/>
        <dbReference type="EC" id="2.1.1.72"/>
    </reaction>
</comment>
<evidence type="ECO:0000256" key="3">
    <source>
        <dbReference type="ARBA" id="ARBA00022679"/>
    </source>
</evidence>
<dbReference type="Gene3D" id="3.40.50.150">
    <property type="entry name" value="Vaccinia Virus protein VP39"/>
    <property type="match status" value="1"/>
</dbReference>
<organism evidence="9 10">
    <name type="scientific">Arthrobacter livingstonensis</name>
    <dbReference type="NCBI Taxonomy" id="670078"/>
    <lineage>
        <taxon>Bacteria</taxon>
        <taxon>Bacillati</taxon>
        <taxon>Actinomycetota</taxon>
        <taxon>Actinomycetes</taxon>
        <taxon>Micrococcales</taxon>
        <taxon>Micrococcaceae</taxon>
        <taxon>Arthrobacter</taxon>
    </lineage>
</organism>
<evidence type="ECO:0000256" key="5">
    <source>
        <dbReference type="ARBA" id="ARBA00022747"/>
    </source>
</evidence>
<dbReference type="GO" id="GO:0009007">
    <property type="term" value="F:site-specific DNA-methyltransferase (adenine-specific) activity"/>
    <property type="evidence" value="ECO:0007669"/>
    <property type="project" value="UniProtKB-EC"/>
</dbReference>
<proteinExistence type="predicted"/>
<protein>
    <recommendedName>
        <fullName evidence="1">site-specific DNA-methyltransferase (adenine-specific)</fullName>
        <ecNumber evidence="1">2.1.1.72</ecNumber>
    </recommendedName>
</protein>
<name>A0A2V5L2Y7_9MICC</name>
<reference evidence="9 10" key="1">
    <citation type="submission" date="2018-05" db="EMBL/GenBank/DDBJ databases">
        <title>Genetic diversity of glacier-inhabiting Cryobacterium bacteria in China and description of Cryobacterium mengkeensis sp. nov. and Arthrobacter glacialis sp. nov.</title>
        <authorList>
            <person name="Liu Q."/>
            <person name="Xin Y.-H."/>
        </authorList>
    </citation>
    <scope>NUCLEOTIDE SEQUENCE [LARGE SCALE GENOMIC DNA]</scope>
    <source>
        <strain evidence="9 10">LI2</strain>
    </source>
</reference>
<feature type="region of interest" description="Disordered" evidence="7">
    <location>
        <begin position="1"/>
        <end position="23"/>
    </location>
</feature>
<dbReference type="PANTHER" id="PTHR42933">
    <property type="entry name" value="SLR6095 PROTEIN"/>
    <property type="match status" value="1"/>
</dbReference>
<evidence type="ECO:0000313" key="10">
    <source>
        <dbReference type="Proteomes" id="UP000247832"/>
    </source>
</evidence>
<accession>A0A2V5L2Y7</accession>
<evidence type="ECO:0000256" key="1">
    <source>
        <dbReference type="ARBA" id="ARBA00011900"/>
    </source>
</evidence>
<dbReference type="InterPro" id="IPR029063">
    <property type="entry name" value="SAM-dependent_MTases_sf"/>
</dbReference>
<keyword evidence="5" id="KW-0680">Restriction system</keyword>
<dbReference type="Proteomes" id="UP000247832">
    <property type="component" value="Unassembled WGS sequence"/>
</dbReference>
<comment type="caution">
    <text evidence="9">The sequence shown here is derived from an EMBL/GenBank/DDBJ whole genome shotgun (WGS) entry which is preliminary data.</text>
</comment>
<keyword evidence="3" id="KW-0808">Transferase</keyword>
<sequence length="847" mass="92745">MKNAHPAIQAVYQEPERPPYSDRERNRIGLEQTTSPSLARALAVGCLSRLDQSLSSIDIWDPASGSGYAGHLLVEALRSVGVQVRYRGQDIDAAAVSASRQRFEGIPNVEFAVGNTLERDEFRDFSADLVIVDAPWGVSWASSASAVESRKSEGSFRFGLPQRSDSSWLFISLALEKLRPSAEGGGRAAALVTPSALSAGGATAALRRRIVEAGMLESVTRLPEGLAPNTSIPLYLLTFTNKAGEAGRGKAMVADLQTRFTADRWYRRMLDSAFQELESGMRTGKPGPRNRSIGVRQFIRRDARLSRAPSSGGKLSWRVMTYNDTMIDDRLLESRYGPGSGVVIDEEPSEIFDLDPSRLFVDDSGDLLKDLGAKGWANRRLSSFLASEPEAVKDAACEAHEGQVFIPTGRSGKVSTEPSSTESDGRVLSVQFDGDAVEPEFLAAWLNSEQGILSRRRAIDASSSGTHVKALRSDTKSLMRWADELIVPVPERGRQLALAAADEKLGSFQAELKSQRESIWASPEDAEEVVGKIANAFDDSLNAWFEQLPFPVASALWTAETATSLGGRVEAYFHAWEALVTFHATVLLSAGRSDPGRSAEVEVAIRQVLQDQHIGIERASFGTWVAILEGTSKYLRGALESGDPDEVARIRATFGDLSESAIERLISKDVVKKFKELNTKRNRWRGHGGHTSEEEQRAQVDSLISDLRELRLVLGSVWSQLLLVRAGSAKRVLGGYVQAAEVAVGTRSPFITREFEVGDAMLDGELYLVRDGSQSPLRLGRFVQLRAAPPNAQYTSYFYNRTEGASVRMVSYQYGPGSEVEDDAERFREVFGTLSAESAYKLERGHP</sequence>
<evidence type="ECO:0000256" key="2">
    <source>
        <dbReference type="ARBA" id="ARBA00022603"/>
    </source>
</evidence>
<dbReference type="GO" id="GO:0009307">
    <property type="term" value="P:DNA restriction-modification system"/>
    <property type="evidence" value="ECO:0007669"/>
    <property type="project" value="UniProtKB-KW"/>
</dbReference>
<dbReference type="AlphaFoldDB" id="A0A2V5L2Y7"/>
<gene>
    <name evidence="9" type="ORF">CVV68_17050</name>
</gene>
<feature type="domain" description="DNA methylase adenine-specific" evidence="8">
    <location>
        <begin position="56"/>
        <end position="275"/>
    </location>
</feature>
<dbReference type="EMBL" id="QJVD01000021">
    <property type="protein sequence ID" value="PYI65751.1"/>
    <property type="molecule type" value="Genomic_DNA"/>
</dbReference>
<dbReference type="GO" id="GO:0003677">
    <property type="term" value="F:DNA binding"/>
    <property type="evidence" value="ECO:0007669"/>
    <property type="project" value="InterPro"/>
</dbReference>
<evidence type="ECO:0000256" key="4">
    <source>
        <dbReference type="ARBA" id="ARBA00022691"/>
    </source>
</evidence>
<dbReference type="PANTHER" id="PTHR42933:SF3">
    <property type="entry name" value="TYPE I RESTRICTION ENZYME MJAVIII METHYLASE SUBUNIT"/>
    <property type="match status" value="1"/>
</dbReference>
<evidence type="ECO:0000256" key="6">
    <source>
        <dbReference type="ARBA" id="ARBA00047942"/>
    </source>
</evidence>
<dbReference type="InterPro" id="IPR003356">
    <property type="entry name" value="DNA_methylase_A-5"/>
</dbReference>
<dbReference type="SUPFAM" id="SSF53335">
    <property type="entry name" value="S-adenosyl-L-methionine-dependent methyltransferases"/>
    <property type="match status" value="1"/>
</dbReference>
<dbReference type="GO" id="GO:0032259">
    <property type="term" value="P:methylation"/>
    <property type="evidence" value="ECO:0007669"/>
    <property type="project" value="UniProtKB-KW"/>
</dbReference>
<dbReference type="EC" id="2.1.1.72" evidence="1"/>
<dbReference type="InterPro" id="IPR051537">
    <property type="entry name" value="DNA_Adenine_Mtase"/>
</dbReference>
<feature type="compositionally biased region" description="Basic and acidic residues" evidence="7">
    <location>
        <begin position="14"/>
        <end position="23"/>
    </location>
</feature>
<dbReference type="RefSeq" id="WP_110502205.1">
    <property type="nucleotide sequence ID" value="NZ_QJVD01000021.1"/>
</dbReference>
<keyword evidence="2" id="KW-0489">Methyltransferase</keyword>
<evidence type="ECO:0000256" key="7">
    <source>
        <dbReference type="SAM" id="MobiDB-lite"/>
    </source>
</evidence>
<dbReference type="Pfam" id="PF02384">
    <property type="entry name" value="N6_Mtase"/>
    <property type="match status" value="1"/>
</dbReference>
<evidence type="ECO:0000313" key="9">
    <source>
        <dbReference type="EMBL" id="PYI65751.1"/>
    </source>
</evidence>
<keyword evidence="10" id="KW-1185">Reference proteome</keyword>
<evidence type="ECO:0000259" key="8">
    <source>
        <dbReference type="Pfam" id="PF02384"/>
    </source>
</evidence>
<dbReference type="GO" id="GO:0008170">
    <property type="term" value="F:N-methyltransferase activity"/>
    <property type="evidence" value="ECO:0007669"/>
    <property type="project" value="InterPro"/>
</dbReference>
<keyword evidence="4" id="KW-0949">S-adenosyl-L-methionine</keyword>
<dbReference type="OrthoDB" id="9814572at2"/>